<comment type="caution">
    <text evidence="2">The sequence shown here is derived from an EMBL/GenBank/DDBJ whole genome shotgun (WGS) entry which is preliminary data.</text>
</comment>
<feature type="compositionally biased region" description="Low complexity" evidence="1">
    <location>
        <begin position="107"/>
        <end position="125"/>
    </location>
</feature>
<accession>A0AAD2FVS2</accession>
<reference evidence="2" key="1">
    <citation type="submission" date="2023-08" db="EMBL/GenBank/DDBJ databases">
        <authorList>
            <person name="Audoor S."/>
            <person name="Bilcke G."/>
        </authorList>
    </citation>
    <scope>NUCLEOTIDE SEQUENCE</scope>
</reference>
<dbReference type="EMBL" id="CAKOGP040001869">
    <property type="protein sequence ID" value="CAJ1954325.1"/>
    <property type="molecule type" value="Genomic_DNA"/>
</dbReference>
<evidence type="ECO:0000313" key="3">
    <source>
        <dbReference type="Proteomes" id="UP001295423"/>
    </source>
</evidence>
<evidence type="ECO:0000313" key="2">
    <source>
        <dbReference type="EMBL" id="CAJ1954325.1"/>
    </source>
</evidence>
<keyword evidence="3" id="KW-1185">Reference proteome</keyword>
<feature type="region of interest" description="Disordered" evidence="1">
    <location>
        <begin position="93"/>
        <end position="131"/>
    </location>
</feature>
<protein>
    <submittedName>
        <fullName evidence="2">Uncharacterized protein</fullName>
    </submittedName>
</protein>
<organism evidence="2 3">
    <name type="scientific">Cylindrotheca closterium</name>
    <dbReference type="NCBI Taxonomy" id="2856"/>
    <lineage>
        <taxon>Eukaryota</taxon>
        <taxon>Sar</taxon>
        <taxon>Stramenopiles</taxon>
        <taxon>Ochrophyta</taxon>
        <taxon>Bacillariophyta</taxon>
        <taxon>Bacillariophyceae</taxon>
        <taxon>Bacillariophycidae</taxon>
        <taxon>Bacillariales</taxon>
        <taxon>Bacillariaceae</taxon>
        <taxon>Cylindrotheca</taxon>
    </lineage>
</organism>
<dbReference type="AlphaFoldDB" id="A0AAD2FVS2"/>
<name>A0AAD2FVS2_9STRA</name>
<gene>
    <name evidence="2" type="ORF">CYCCA115_LOCUS14917</name>
</gene>
<sequence>MFNLSVNISCEDSIEVVLQPFEKQFSPPSESDKSRFDGLLQSSVNIRQKRRSSFHFDDVDEDIKCNTKLSSLESTKKQMAAIDQKIQSLLKKYNKKPAQSDGNSLKSASTTSTLDCDSLSSTSSSFGDDETPCAKYQERKFAGIPRRLEIPASIAA</sequence>
<dbReference type="Proteomes" id="UP001295423">
    <property type="component" value="Unassembled WGS sequence"/>
</dbReference>
<evidence type="ECO:0000256" key="1">
    <source>
        <dbReference type="SAM" id="MobiDB-lite"/>
    </source>
</evidence>
<proteinExistence type="predicted"/>